<keyword evidence="1" id="KW-0547">Nucleotide-binding</keyword>
<evidence type="ECO:0000259" key="3">
    <source>
        <dbReference type="PROSITE" id="PS50893"/>
    </source>
</evidence>
<dbReference type="AlphaFoldDB" id="A0A517M7G0"/>
<dbReference type="PANTHER" id="PTHR43119">
    <property type="entry name" value="ABC TRANSPORT PROTEIN ATP-BINDING COMPONENT-RELATED"/>
    <property type="match status" value="1"/>
</dbReference>
<keyword evidence="4" id="KW-0378">Hydrolase</keyword>
<dbReference type="SUPFAM" id="SSF52540">
    <property type="entry name" value="P-loop containing nucleoside triphosphate hydrolases"/>
    <property type="match status" value="1"/>
</dbReference>
<dbReference type="SMART" id="SM00382">
    <property type="entry name" value="AAA"/>
    <property type="match status" value="1"/>
</dbReference>
<reference evidence="4 5" key="1">
    <citation type="submission" date="2019-02" db="EMBL/GenBank/DDBJ databases">
        <title>Deep-cultivation of Planctomycetes and their phenomic and genomic characterization uncovers novel biology.</title>
        <authorList>
            <person name="Wiegand S."/>
            <person name="Jogler M."/>
            <person name="Boedeker C."/>
            <person name="Pinto D."/>
            <person name="Vollmers J."/>
            <person name="Rivas-Marin E."/>
            <person name="Kohn T."/>
            <person name="Peeters S.H."/>
            <person name="Heuer A."/>
            <person name="Rast P."/>
            <person name="Oberbeckmann S."/>
            <person name="Bunk B."/>
            <person name="Jeske O."/>
            <person name="Meyerdierks A."/>
            <person name="Storesund J.E."/>
            <person name="Kallscheuer N."/>
            <person name="Luecker S."/>
            <person name="Lage O.M."/>
            <person name="Pohl T."/>
            <person name="Merkel B.J."/>
            <person name="Hornburger P."/>
            <person name="Mueller R.-W."/>
            <person name="Bruemmer F."/>
            <person name="Labrenz M."/>
            <person name="Spormann A.M."/>
            <person name="Op den Camp H."/>
            <person name="Overmann J."/>
            <person name="Amann R."/>
            <person name="Jetten M.S.M."/>
            <person name="Mascher T."/>
            <person name="Medema M.H."/>
            <person name="Devos D.P."/>
            <person name="Kaster A.-K."/>
            <person name="Ovreas L."/>
            <person name="Rohde M."/>
            <person name="Galperin M.Y."/>
            <person name="Jogler C."/>
        </authorList>
    </citation>
    <scope>NUCLEOTIDE SEQUENCE [LARGE SCALE GENOMIC DNA]</scope>
    <source>
        <strain evidence="4 5">EC9</strain>
    </source>
</reference>
<name>A0A517M7G0_9BACT</name>
<proteinExistence type="predicted"/>
<dbReference type="InterPro" id="IPR027417">
    <property type="entry name" value="P-loop_NTPase"/>
</dbReference>
<accession>A0A517M7G0</accession>
<dbReference type="PANTHER" id="PTHR43119:SF1">
    <property type="entry name" value="ABC TRANSPORTER DOMAIN-CONTAINING PROTEIN"/>
    <property type="match status" value="1"/>
</dbReference>
<dbReference type="Proteomes" id="UP000319557">
    <property type="component" value="Chromosome"/>
</dbReference>
<dbReference type="EC" id="3.6.3.-" evidence="4"/>
<dbReference type="EMBL" id="CP036261">
    <property type="protein sequence ID" value="QDS90816.1"/>
    <property type="molecule type" value="Genomic_DNA"/>
</dbReference>
<dbReference type="PROSITE" id="PS50893">
    <property type="entry name" value="ABC_TRANSPORTER_2"/>
    <property type="match status" value="1"/>
</dbReference>
<evidence type="ECO:0000313" key="5">
    <source>
        <dbReference type="Proteomes" id="UP000319557"/>
    </source>
</evidence>
<feature type="domain" description="ABC transporter" evidence="3">
    <location>
        <begin position="6"/>
        <end position="235"/>
    </location>
</feature>
<dbReference type="Pfam" id="PF00005">
    <property type="entry name" value="ABC_tran"/>
    <property type="match status" value="1"/>
</dbReference>
<dbReference type="GO" id="GO:0016887">
    <property type="term" value="F:ATP hydrolysis activity"/>
    <property type="evidence" value="ECO:0007669"/>
    <property type="project" value="InterPro"/>
</dbReference>
<evidence type="ECO:0000256" key="2">
    <source>
        <dbReference type="ARBA" id="ARBA00022840"/>
    </source>
</evidence>
<dbReference type="InterPro" id="IPR003439">
    <property type="entry name" value="ABC_transporter-like_ATP-bd"/>
</dbReference>
<organism evidence="4 5">
    <name type="scientific">Rosistilla ulvae</name>
    <dbReference type="NCBI Taxonomy" id="1930277"/>
    <lineage>
        <taxon>Bacteria</taxon>
        <taxon>Pseudomonadati</taxon>
        <taxon>Planctomycetota</taxon>
        <taxon>Planctomycetia</taxon>
        <taxon>Pirellulales</taxon>
        <taxon>Pirellulaceae</taxon>
        <taxon>Rosistilla</taxon>
    </lineage>
</organism>
<gene>
    <name evidence="4" type="primary">lolD_6</name>
    <name evidence="4" type="ORF">EC9_50330</name>
</gene>
<dbReference type="Gene3D" id="3.40.50.300">
    <property type="entry name" value="P-loop containing nucleotide triphosphate hydrolases"/>
    <property type="match status" value="1"/>
</dbReference>
<dbReference type="GO" id="GO:0005524">
    <property type="term" value="F:ATP binding"/>
    <property type="evidence" value="ECO:0007669"/>
    <property type="project" value="UniProtKB-KW"/>
</dbReference>
<dbReference type="CDD" id="cd00267">
    <property type="entry name" value="ABC_ATPase"/>
    <property type="match status" value="1"/>
</dbReference>
<evidence type="ECO:0000256" key="1">
    <source>
        <dbReference type="ARBA" id="ARBA00022741"/>
    </source>
</evidence>
<sequence length="235" mass="25910">MAAPLLTAEQITRRDSATGRVLIDRVSISIAAGERIGLVGSSGAGKTVLMRSMVLLDPVQEGRILWQGQPVVGSEVPGFRSRAMYLPQLVPVTDGAVEEFLRSPFDWKIHRDRRYDADRIADWIDACGLNVDLPRGPMMQASGGERQLFALLRALQLDPIVVLFDEATASMDAELTRRVEAMISDWQAADLQRSIVWTSHSSEQIDRMTDRQIQLQAGQVVGERQGSVAREAGNV</sequence>
<keyword evidence="5" id="KW-1185">Reference proteome</keyword>
<dbReference type="KEGG" id="ruv:EC9_50330"/>
<dbReference type="InterPro" id="IPR003593">
    <property type="entry name" value="AAA+_ATPase"/>
</dbReference>
<keyword evidence="4" id="KW-0449">Lipoprotein</keyword>
<evidence type="ECO:0000313" key="4">
    <source>
        <dbReference type="EMBL" id="QDS90816.1"/>
    </source>
</evidence>
<keyword evidence="2 4" id="KW-0067">ATP-binding</keyword>
<protein>
    <submittedName>
        <fullName evidence="4">Lipoprotein-releasing system ATP-binding protein LolD</fullName>
        <ecNumber evidence="4">3.6.3.-</ecNumber>
    </submittedName>
</protein>